<accession>A0ABV7A5H3</accession>
<gene>
    <name evidence="4" type="primary">birA</name>
    <name evidence="6" type="ORF">ACFODW_08260</name>
</gene>
<dbReference type="Gene3D" id="3.30.930.10">
    <property type="entry name" value="Bira Bifunctional Protein, Domain 2"/>
    <property type="match status" value="1"/>
</dbReference>
<dbReference type="InterPro" id="IPR003142">
    <property type="entry name" value="BPL_C"/>
</dbReference>
<name>A0ABV7A5H3_9BACI</name>
<comment type="caution">
    <text evidence="6">The sequence shown here is derived from an EMBL/GenBank/DDBJ whole genome shotgun (WGS) entry which is preliminary data.</text>
</comment>
<dbReference type="InterPro" id="IPR004408">
    <property type="entry name" value="Biotin_CoA_COase_ligase"/>
</dbReference>
<proteinExistence type="inferred from homology"/>
<keyword evidence="4" id="KW-0067">ATP-binding</keyword>
<comment type="catalytic activity">
    <reaction evidence="4">
        <text>biotin + L-lysyl-[protein] + ATP = N(6)-biotinyl-L-lysyl-[protein] + AMP + diphosphate + H(+)</text>
        <dbReference type="Rhea" id="RHEA:11756"/>
        <dbReference type="Rhea" id="RHEA-COMP:9752"/>
        <dbReference type="Rhea" id="RHEA-COMP:10505"/>
        <dbReference type="ChEBI" id="CHEBI:15378"/>
        <dbReference type="ChEBI" id="CHEBI:29969"/>
        <dbReference type="ChEBI" id="CHEBI:30616"/>
        <dbReference type="ChEBI" id="CHEBI:33019"/>
        <dbReference type="ChEBI" id="CHEBI:57586"/>
        <dbReference type="ChEBI" id="CHEBI:83144"/>
        <dbReference type="ChEBI" id="CHEBI:456215"/>
        <dbReference type="EC" id="6.3.4.15"/>
    </reaction>
</comment>
<dbReference type="Gene3D" id="1.10.10.10">
    <property type="entry name" value="Winged helix-like DNA-binding domain superfamily/Winged helix DNA-binding domain"/>
    <property type="match status" value="1"/>
</dbReference>
<reference evidence="7" key="1">
    <citation type="journal article" date="2019" name="Int. J. Syst. Evol. Microbiol.">
        <title>The Global Catalogue of Microorganisms (GCM) 10K type strain sequencing project: providing services to taxonomists for standard genome sequencing and annotation.</title>
        <authorList>
            <consortium name="The Broad Institute Genomics Platform"/>
            <consortium name="The Broad Institute Genome Sequencing Center for Infectious Disease"/>
            <person name="Wu L."/>
            <person name="Ma J."/>
        </authorList>
    </citation>
    <scope>NUCLEOTIDE SEQUENCE [LARGE SCALE GENOMIC DNA]</scope>
    <source>
        <strain evidence="7">KCTC 13193</strain>
    </source>
</reference>
<evidence type="ECO:0000313" key="7">
    <source>
        <dbReference type="Proteomes" id="UP001595387"/>
    </source>
</evidence>
<evidence type="ECO:0000256" key="1">
    <source>
        <dbReference type="ARBA" id="ARBA00022598"/>
    </source>
</evidence>
<evidence type="ECO:0000256" key="4">
    <source>
        <dbReference type="HAMAP-Rule" id="MF_00978"/>
    </source>
</evidence>
<keyword evidence="3 4" id="KW-0092">Biotin</keyword>
<comment type="similarity">
    <text evidence="4">Belongs to the biotin--protein ligase family.</text>
</comment>
<dbReference type="InterPro" id="IPR013196">
    <property type="entry name" value="HTH_11"/>
</dbReference>
<keyword evidence="4" id="KW-0678">Repressor</keyword>
<dbReference type="InterPro" id="IPR036388">
    <property type="entry name" value="WH-like_DNA-bd_sf"/>
</dbReference>
<dbReference type="RefSeq" id="WP_390305168.1">
    <property type="nucleotide sequence ID" value="NZ_JBHRRZ010000014.1"/>
</dbReference>
<dbReference type="InterPro" id="IPR011991">
    <property type="entry name" value="ArsR-like_HTH"/>
</dbReference>
<dbReference type="CDD" id="cd16442">
    <property type="entry name" value="BPL"/>
    <property type="match status" value="1"/>
</dbReference>
<dbReference type="Pfam" id="PF08279">
    <property type="entry name" value="HTH_11"/>
    <property type="match status" value="1"/>
</dbReference>
<dbReference type="InterPro" id="IPR045864">
    <property type="entry name" value="aa-tRNA-synth_II/BPL/LPL"/>
</dbReference>
<keyword evidence="4" id="KW-0804">Transcription</keyword>
<keyword evidence="1 4" id="KW-0436">Ligase</keyword>
<feature type="binding site" evidence="4">
    <location>
        <position position="188"/>
    </location>
    <ligand>
        <name>biotin</name>
        <dbReference type="ChEBI" id="CHEBI:57586"/>
    </ligand>
</feature>
<comment type="function">
    <text evidence="4">Acts both as a biotin--[acetyl-CoA-carboxylase] ligase and a repressor.</text>
</comment>
<feature type="binding site" evidence="4">
    <location>
        <position position="117"/>
    </location>
    <ligand>
        <name>biotin</name>
        <dbReference type="ChEBI" id="CHEBI:57586"/>
    </ligand>
</feature>
<dbReference type="NCBIfam" id="TIGR00121">
    <property type="entry name" value="birA_ligase"/>
    <property type="match status" value="1"/>
</dbReference>
<dbReference type="Proteomes" id="UP001595387">
    <property type="component" value="Unassembled WGS sequence"/>
</dbReference>
<keyword evidence="4" id="KW-0547">Nucleotide-binding</keyword>
<dbReference type="Pfam" id="PF02237">
    <property type="entry name" value="BPL_C"/>
    <property type="match status" value="1"/>
</dbReference>
<dbReference type="Gene3D" id="2.30.30.100">
    <property type="match status" value="1"/>
</dbReference>
<comment type="caution">
    <text evidence="4">Lacks conserved residue(s) required for the propagation of feature annotation.</text>
</comment>
<evidence type="ECO:0000256" key="3">
    <source>
        <dbReference type="ARBA" id="ARBA00023267"/>
    </source>
</evidence>
<dbReference type="PANTHER" id="PTHR12835">
    <property type="entry name" value="BIOTIN PROTEIN LIGASE"/>
    <property type="match status" value="1"/>
</dbReference>
<evidence type="ECO:0000313" key="6">
    <source>
        <dbReference type="EMBL" id="MFC2948331.1"/>
    </source>
</evidence>
<feature type="domain" description="BPL/LPL catalytic" evidence="5">
    <location>
        <begin position="66"/>
        <end position="261"/>
    </location>
</feature>
<dbReference type="InterPro" id="IPR036390">
    <property type="entry name" value="WH_DNA-bd_sf"/>
</dbReference>
<dbReference type="PROSITE" id="PS51733">
    <property type="entry name" value="BPL_LPL_CATALYTIC"/>
    <property type="match status" value="1"/>
</dbReference>
<dbReference type="PANTHER" id="PTHR12835:SF5">
    <property type="entry name" value="BIOTIN--PROTEIN LIGASE"/>
    <property type="match status" value="1"/>
</dbReference>
<dbReference type="GO" id="GO:0004077">
    <property type="term" value="F:biotin--[biotin carboxyl-carrier protein] ligase activity"/>
    <property type="evidence" value="ECO:0007669"/>
    <property type="project" value="UniProtKB-EC"/>
</dbReference>
<feature type="binding site" evidence="4">
    <location>
        <begin position="121"/>
        <end position="123"/>
    </location>
    <ligand>
        <name>biotin</name>
        <dbReference type="ChEBI" id="CHEBI:57586"/>
    </ligand>
</feature>
<sequence length="330" mass="37440">MESTRTRLIKILSAERDSYISGQALSDALNISRNAVWKHMKELEKDGYEIEGKPRKGYRILSFPDKLSSNTLQWGLHTNWLGQHTIHKSSTPSTQFVAHQAAREMAAHGTVVIADEQTQGRGRMNRSWYSAKEKGVWMSIILRPGIQPYLAPQLTLMSAVALADALRRHTGTKPLIKWPNDILLSGKKTAGILTEMQAEQDQIQYVVIGIGLNVNHQETDLAEDLQGRATSLYLETGKTWQIKELVQDILQSFEKTYEQYIDNGFPAIKDRWEKYGFKIGEKITAKTLKDSWKAKFLGISEDGALILQTENGETKQLYSAEIDWFERNGQ</sequence>
<dbReference type="SUPFAM" id="SSF46785">
    <property type="entry name" value="Winged helix' DNA-binding domain"/>
    <property type="match status" value="1"/>
</dbReference>
<evidence type="ECO:0000259" key="5">
    <source>
        <dbReference type="PROSITE" id="PS51733"/>
    </source>
</evidence>
<keyword evidence="7" id="KW-1185">Reference proteome</keyword>
<dbReference type="SUPFAM" id="SSF55681">
    <property type="entry name" value="Class II aaRS and biotin synthetases"/>
    <property type="match status" value="1"/>
</dbReference>
<dbReference type="InterPro" id="IPR030855">
    <property type="entry name" value="Bifunct_BirA"/>
</dbReference>
<keyword evidence="2 4" id="KW-0238">DNA-binding</keyword>
<dbReference type="Pfam" id="PF03099">
    <property type="entry name" value="BPL_LplA_LipB"/>
    <property type="match status" value="1"/>
</dbReference>
<protein>
    <recommendedName>
        <fullName evidence="4">Bifunctional ligase/repressor BirA</fullName>
    </recommendedName>
    <alternativeName>
        <fullName evidence="4">Biotin--[acetyl-CoA-carboxylase] ligase</fullName>
        <ecNumber evidence="4">6.3.4.15</ecNumber>
    </alternativeName>
    <alternativeName>
        <fullName evidence="4">Biotin--protein ligase</fullName>
    </alternativeName>
    <alternativeName>
        <fullName evidence="4">Biotin-[acetyl-CoA carboxylase] synthetase</fullName>
    </alternativeName>
</protein>
<keyword evidence="4" id="KW-0805">Transcription regulation</keyword>
<dbReference type="CDD" id="cd00090">
    <property type="entry name" value="HTH_ARSR"/>
    <property type="match status" value="1"/>
</dbReference>
<dbReference type="HAMAP" id="MF_00978">
    <property type="entry name" value="Bifunct_BirA"/>
    <property type="match status" value="1"/>
</dbReference>
<dbReference type="EC" id="6.3.4.15" evidence="4"/>
<organism evidence="6 7">
    <name type="scientific">Virgibacillus sediminis</name>
    <dbReference type="NCBI Taxonomy" id="202260"/>
    <lineage>
        <taxon>Bacteria</taxon>
        <taxon>Bacillati</taxon>
        <taxon>Bacillota</taxon>
        <taxon>Bacilli</taxon>
        <taxon>Bacillales</taxon>
        <taxon>Bacillaceae</taxon>
        <taxon>Virgibacillus</taxon>
    </lineage>
</organism>
<feature type="DNA-binding region" description="H-T-H motif" evidence="4">
    <location>
        <begin position="22"/>
        <end position="41"/>
    </location>
</feature>
<evidence type="ECO:0000256" key="2">
    <source>
        <dbReference type="ARBA" id="ARBA00023125"/>
    </source>
</evidence>
<dbReference type="InterPro" id="IPR004143">
    <property type="entry name" value="BPL_LPL_catalytic"/>
</dbReference>
<dbReference type="EMBL" id="JBHRRZ010000014">
    <property type="protein sequence ID" value="MFC2948331.1"/>
    <property type="molecule type" value="Genomic_DNA"/>
</dbReference>